<dbReference type="EMBL" id="JBFTWV010000092">
    <property type="protein sequence ID" value="KAL2787676.1"/>
    <property type="molecule type" value="Genomic_DNA"/>
</dbReference>
<feature type="compositionally biased region" description="Polar residues" evidence="4">
    <location>
        <begin position="1033"/>
        <end position="1046"/>
    </location>
</feature>
<evidence type="ECO:0000256" key="3">
    <source>
        <dbReference type="PROSITE-ProRule" id="PRU00023"/>
    </source>
</evidence>
<feature type="repeat" description="ANK" evidence="3">
    <location>
        <begin position="571"/>
        <end position="603"/>
    </location>
</feature>
<dbReference type="InterPro" id="IPR036770">
    <property type="entry name" value="Ankyrin_rpt-contain_sf"/>
</dbReference>
<name>A0ABR4FWL7_9EURO</name>
<dbReference type="Pfam" id="PF12796">
    <property type="entry name" value="Ank_2"/>
    <property type="match status" value="2"/>
</dbReference>
<feature type="region of interest" description="Disordered" evidence="4">
    <location>
        <begin position="1026"/>
        <end position="1046"/>
    </location>
</feature>
<evidence type="ECO:0000313" key="6">
    <source>
        <dbReference type="Proteomes" id="UP001610563"/>
    </source>
</evidence>
<dbReference type="InterPro" id="IPR002110">
    <property type="entry name" value="Ankyrin_rpt"/>
</dbReference>
<sequence length="1707" mass="191637">MAQRTLPPVPVKHADLVQYLRSHPDEPVRDLLKPYNDYDAVLRQLFAQEPNHPAISNGLHNVVPLYNVEGDRAADLRIRARDLAAESEDVKFKYIMPLSDEDRRPDGSFAVVPSLEQFQTNFSIFSEGSLSSLKWDNVLAVGSSVATALLPLPAEFAQADSKRKIRQFYHEKFAPAADVDLFLYGLNHEQAIEKIKHIERCINDSVLTETTTIRTKHAITIVSQYPTRHVQIVLRLYKSPAEILTGLDVDCSAVAYNGRQVYLTPRALGAYITQINNIDLSRRSPSYESRLSKYSRRGFEVFWPDLDRSRIDPTIYERNMKRIVGLARLLVLEKLPLLSEREQYQDKRRRERGRPTIKGSRQYALPGNLKDEWDDEVPDWMEEDQVSNYHTLKIPYGKKYYARKIEKILFTKDLLLNAEWNRPRDRTVNLHRHPAFFGSVDDVLHDCCGYCPVPETDEEQAIAQEESRTFISGEVGFLTDNPGRQEIGSFNPITEGDWSEMAYLGSSEGLCQAIVDHDLDAVKQWLANGVDINKRDHTGRTPLHLAAMASTLEILQYLVDSGARITWRLADGRSALHLAAARGNVEMVRSLMRKSEQNEEAEAQRQMQQIKPRAADSETESHTEDDTSLVSSPSEDGSTDHVSYATGSFVKVKKEEPDKDEPFAADSDLSDPDILDVNAIEWDLDASPLHLAIMNGHVEAVEELVTAFGADVLLPIKPNGRPRSVNLNLVLAFALPLERAKEMTAKLLQLGASPAQATSDHKTSLLYLAAAGHHDILDLYLHYDQPAVARAINHLTVVEIPHQVMSAQSPLTAAIRAKNSTLASRLLELGARPSISFQEFMSSAQEFSFVRNQLTAENRTHFEEHIDQPVVYAAENDLPLLAIELLARGADPNLLTREGYIALGKSYRSRQTTGSSLLDYVRSKLADLREYTGEPVKATPPEPLYADDKAYLKEFEPGSYQHWRAKGILADERKNYKNKEQEYLKALESTNTMEGLDEKSAAIRELVDGFEKLESDLAERGAKTFKELHPDVKQNQPNNSKTSATKTSPFSITLNFRGPDIIGDKRLDYLKLFEAAWTGDLDTIKKLTTTVSDDASYQTPLEIAICDSRGYSAFTIAVIRGHLDVAYGIIAIAAAQYKPPEEKQARYRMRQYDSDDDYTESDDDESDGLQLEEEIVETEFTIDTVGQIKTEVESKTNPVAILKGHCALNLFLEGITGETVNTLIGYAIWTDDTKLLASIISLAEQLNERFPYYPGGPQPDKISPADFLMAIRLGRLHCLEVLIKQTGTGVNLDELVAKSDIEVVETPDHYRGLSVRGKKRADWASRGRTTRQSETEPPLLQAARTGNLESVQWFLGPAPARCYAAFVAAWEHDDRVQQLSTTKKGLERTITDFLDSRRHLVLHCAVLAAENKHSQALVEYLANNMRPLLDVKNADGYTPLAVAFRLGRLALAKTLIQAGADQTVRDNSGNNLLHLRFGKKTLSFGTGEPIYELLELVEPQLLPSMLTERCTSWAGTHTPFSLWISRISSNNRSEALKQLAKGLELVKPLGFKHLELLDNAGNTPAHDAVLNSWEQTDFLLTHLPELAAKENVNGFTPADLAEQRWFAAAVKPPSTGDETRYRSLGVGAVGRTPWAFVHPSGERVMVDQKWRRYERCVSGIEGTERRRKLVTLFEASEFAAASYARFGRSREPWRPRETDEISKFLDL</sequence>
<dbReference type="Proteomes" id="UP001610563">
    <property type="component" value="Unassembled WGS sequence"/>
</dbReference>
<organism evidence="5 6">
    <name type="scientific">Aspergillus keveii</name>
    <dbReference type="NCBI Taxonomy" id="714993"/>
    <lineage>
        <taxon>Eukaryota</taxon>
        <taxon>Fungi</taxon>
        <taxon>Dikarya</taxon>
        <taxon>Ascomycota</taxon>
        <taxon>Pezizomycotina</taxon>
        <taxon>Eurotiomycetes</taxon>
        <taxon>Eurotiomycetidae</taxon>
        <taxon>Eurotiales</taxon>
        <taxon>Aspergillaceae</taxon>
        <taxon>Aspergillus</taxon>
        <taxon>Aspergillus subgen. Nidulantes</taxon>
    </lineage>
</organism>
<accession>A0ABR4FWL7</accession>
<evidence type="ECO:0008006" key="7">
    <source>
        <dbReference type="Google" id="ProtNLM"/>
    </source>
</evidence>
<dbReference type="SUPFAM" id="SSF48403">
    <property type="entry name" value="Ankyrin repeat"/>
    <property type="match status" value="2"/>
</dbReference>
<dbReference type="PROSITE" id="PS50297">
    <property type="entry name" value="ANK_REP_REGION"/>
    <property type="match status" value="4"/>
</dbReference>
<feature type="region of interest" description="Disordered" evidence="4">
    <location>
        <begin position="592"/>
        <end position="668"/>
    </location>
</feature>
<gene>
    <name evidence="5" type="ORF">BJX66DRAFT_280088</name>
</gene>
<proteinExistence type="predicted"/>
<feature type="repeat" description="ANK" evidence="3">
    <location>
        <begin position="1435"/>
        <end position="1467"/>
    </location>
</feature>
<dbReference type="SMART" id="SM00248">
    <property type="entry name" value="ANK"/>
    <property type="match status" value="10"/>
</dbReference>
<keyword evidence="2 3" id="KW-0040">ANK repeat</keyword>
<protein>
    <recommendedName>
        <fullName evidence="7">Ankyrin repeat protein</fullName>
    </recommendedName>
</protein>
<dbReference type="PANTHER" id="PTHR24173">
    <property type="entry name" value="ANKYRIN REPEAT CONTAINING"/>
    <property type="match status" value="1"/>
</dbReference>
<reference evidence="5 6" key="1">
    <citation type="submission" date="2024-07" db="EMBL/GenBank/DDBJ databases">
        <title>Section-level genome sequencing and comparative genomics of Aspergillus sections Usti and Cavernicolus.</title>
        <authorList>
            <consortium name="Lawrence Berkeley National Laboratory"/>
            <person name="Nybo J.L."/>
            <person name="Vesth T.C."/>
            <person name="Theobald S."/>
            <person name="Frisvad J.C."/>
            <person name="Larsen T.O."/>
            <person name="Kjaerboelling I."/>
            <person name="Rothschild-Mancinelli K."/>
            <person name="Lyhne E.K."/>
            <person name="Kogle M.E."/>
            <person name="Barry K."/>
            <person name="Clum A."/>
            <person name="Na H."/>
            <person name="Ledsgaard L."/>
            <person name="Lin J."/>
            <person name="Lipzen A."/>
            <person name="Kuo A."/>
            <person name="Riley R."/>
            <person name="Mondo S."/>
            <person name="Labutti K."/>
            <person name="Haridas S."/>
            <person name="Pangalinan J."/>
            <person name="Salamov A.A."/>
            <person name="Simmons B.A."/>
            <person name="Magnuson J.K."/>
            <person name="Chen J."/>
            <person name="Drula E."/>
            <person name="Henrissat B."/>
            <person name="Wiebenga A."/>
            <person name="Lubbers R.J."/>
            <person name="Gomes A.C."/>
            <person name="Makela M.R."/>
            <person name="Stajich J."/>
            <person name="Grigoriev I.V."/>
            <person name="Mortensen U.H."/>
            <person name="De Vries R.P."/>
            <person name="Baker S.E."/>
            <person name="Andersen M.R."/>
        </authorList>
    </citation>
    <scope>NUCLEOTIDE SEQUENCE [LARGE SCALE GENOMIC DNA]</scope>
    <source>
        <strain evidence="5 6">CBS 209.92</strain>
    </source>
</reference>
<evidence type="ECO:0000256" key="4">
    <source>
        <dbReference type="SAM" id="MobiDB-lite"/>
    </source>
</evidence>
<feature type="repeat" description="ANK" evidence="3">
    <location>
        <begin position="684"/>
        <end position="712"/>
    </location>
</feature>
<feature type="compositionally biased region" description="Basic and acidic residues" evidence="4">
    <location>
        <begin position="613"/>
        <end position="625"/>
    </location>
</feature>
<evidence type="ECO:0000256" key="2">
    <source>
        <dbReference type="ARBA" id="ARBA00023043"/>
    </source>
</evidence>
<keyword evidence="1" id="KW-0677">Repeat</keyword>
<feature type="compositionally biased region" description="Basic and acidic residues" evidence="4">
    <location>
        <begin position="652"/>
        <end position="662"/>
    </location>
</feature>
<keyword evidence="6" id="KW-1185">Reference proteome</keyword>
<dbReference type="Gene3D" id="1.25.40.20">
    <property type="entry name" value="Ankyrin repeat-containing domain"/>
    <property type="match status" value="4"/>
</dbReference>
<feature type="repeat" description="ANK" evidence="3">
    <location>
        <begin position="538"/>
        <end position="570"/>
    </location>
</feature>
<comment type="caution">
    <text evidence="5">The sequence shown here is derived from an EMBL/GenBank/DDBJ whole genome shotgun (WGS) entry which is preliminary data.</text>
</comment>
<dbReference type="Pfam" id="PF00023">
    <property type="entry name" value="Ank"/>
    <property type="match status" value="1"/>
</dbReference>
<evidence type="ECO:0000256" key="1">
    <source>
        <dbReference type="ARBA" id="ARBA00022737"/>
    </source>
</evidence>
<dbReference type="PANTHER" id="PTHR24173:SF74">
    <property type="entry name" value="ANKYRIN REPEAT DOMAIN-CONTAINING PROTEIN 16"/>
    <property type="match status" value="1"/>
</dbReference>
<dbReference type="PROSITE" id="PS50088">
    <property type="entry name" value="ANK_REPEAT"/>
    <property type="match status" value="4"/>
</dbReference>
<evidence type="ECO:0000313" key="5">
    <source>
        <dbReference type="EMBL" id="KAL2787676.1"/>
    </source>
</evidence>